<dbReference type="EMBL" id="UINC01103232">
    <property type="protein sequence ID" value="SVC65456.1"/>
    <property type="molecule type" value="Genomic_DNA"/>
</dbReference>
<evidence type="ECO:0000256" key="1">
    <source>
        <dbReference type="SAM" id="MobiDB-lite"/>
    </source>
</evidence>
<evidence type="ECO:0000313" key="2">
    <source>
        <dbReference type="EMBL" id="SVC65456.1"/>
    </source>
</evidence>
<feature type="region of interest" description="Disordered" evidence="1">
    <location>
        <begin position="21"/>
        <end position="52"/>
    </location>
</feature>
<gene>
    <name evidence="2" type="ORF">METZ01_LOCUS318310</name>
</gene>
<proteinExistence type="predicted"/>
<accession>A0A382NWM9</accession>
<dbReference type="PROSITE" id="PS51257">
    <property type="entry name" value="PROKAR_LIPOPROTEIN"/>
    <property type="match status" value="1"/>
</dbReference>
<feature type="non-terminal residue" evidence="2">
    <location>
        <position position="52"/>
    </location>
</feature>
<sequence>MKIYQAMGLSMALTLVGCASTQPSGGNSKTEAKPAVINDRAIIGQMTREATR</sequence>
<reference evidence="2" key="1">
    <citation type="submission" date="2018-05" db="EMBL/GenBank/DDBJ databases">
        <authorList>
            <person name="Lanie J.A."/>
            <person name="Ng W.-L."/>
            <person name="Kazmierczak K.M."/>
            <person name="Andrzejewski T.M."/>
            <person name="Davidsen T.M."/>
            <person name="Wayne K.J."/>
            <person name="Tettelin H."/>
            <person name="Glass J.I."/>
            <person name="Rusch D."/>
            <person name="Podicherti R."/>
            <person name="Tsui H.-C.T."/>
            <person name="Winkler M.E."/>
        </authorList>
    </citation>
    <scope>NUCLEOTIDE SEQUENCE</scope>
</reference>
<dbReference type="AlphaFoldDB" id="A0A382NWM9"/>
<protein>
    <submittedName>
        <fullName evidence="2">Uncharacterized protein</fullName>
    </submittedName>
</protein>
<name>A0A382NWM9_9ZZZZ</name>
<organism evidence="2">
    <name type="scientific">marine metagenome</name>
    <dbReference type="NCBI Taxonomy" id="408172"/>
    <lineage>
        <taxon>unclassified sequences</taxon>
        <taxon>metagenomes</taxon>
        <taxon>ecological metagenomes</taxon>
    </lineage>
</organism>